<dbReference type="AlphaFoldDB" id="A0A7U9J7Y0"/>
<gene>
    <name evidence="1" type="ORF">T260_18290</name>
</gene>
<comment type="caution">
    <text evidence="1">The sequence shown here is derived from an EMBL/GenBank/DDBJ whole genome shotgun (WGS) entry which is preliminary data.</text>
</comment>
<keyword evidence="2" id="KW-1185">Reference proteome</keyword>
<organism evidence="1 2">
    <name type="scientific">Geobacillus thermopakistaniensis (strain MAS1)</name>
    <dbReference type="NCBI Taxonomy" id="1408282"/>
    <lineage>
        <taxon>Bacteria</taxon>
        <taxon>Bacillati</taxon>
        <taxon>Bacillota</taxon>
        <taxon>Bacilli</taxon>
        <taxon>Bacillales</taxon>
        <taxon>Anoxybacillaceae</taxon>
        <taxon>Geobacillus</taxon>
    </lineage>
</organism>
<accession>A0A7U9J7Y0</accession>
<evidence type="ECO:0000313" key="2">
    <source>
        <dbReference type="Proteomes" id="UP000018339"/>
    </source>
</evidence>
<evidence type="ECO:0000313" key="1">
    <source>
        <dbReference type="EMBL" id="ESU70481.1"/>
    </source>
</evidence>
<dbReference type="EMBL" id="AYSF01000111">
    <property type="protein sequence ID" value="ESU70481.1"/>
    <property type="molecule type" value="Genomic_DNA"/>
</dbReference>
<name>A0A7U9J7Y0_GEOTM</name>
<proteinExistence type="predicted"/>
<sequence length="142" mass="17045">MLYNIFYRLENLNIEIKVKNNKISLLYKDGSLPMDLKKQIQQHKEEIKRRLEENEQARRYGFLIYAYGELYEFRYGKGSYLFIEREGNKAIVWRGSYIHGDPRPYRIKVLANRVPFHHALAEAVGFIEWIKRQDGRANIYSL</sequence>
<reference evidence="1 2" key="1">
    <citation type="journal article" date="2014" name="Genome Announc.">
        <title>Draft Genome Sequence of Geobacillus thermopakistaniensis Strain MAS1.</title>
        <authorList>
            <person name="Siddiqui M.A."/>
            <person name="Rashid N."/>
            <person name="Ayyampalayam S."/>
            <person name="Whitman W.B."/>
        </authorList>
    </citation>
    <scope>NUCLEOTIDE SEQUENCE [LARGE SCALE GENOMIC DNA]</scope>
    <source>
        <strain evidence="1 2">MAS1</strain>
    </source>
</reference>
<protein>
    <recommendedName>
        <fullName evidence="3">TubC N-terminal docking domain-containing protein</fullName>
    </recommendedName>
</protein>
<evidence type="ECO:0008006" key="3">
    <source>
        <dbReference type="Google" id="ProtNLM"/>
    </source>
</evidence>
<dbReference type="RefSeq" id="WP_023634621.1">
    <property type="nucleotide sequence ID" value="NZ_AYSF01000111.1"/>
</dbReference>
<dbReference type="Proteomes" id="UP000018339">
    <property type="component" value="Unassembled WGS sequence"/>
</dbReference>